<accession>A0AAW2XL84</accession>
<gene>
    <name evidence="1" type="ORF">Slati_0830100</name>
</gene>
<proteinExistence type="predicted"/>
<sequence length="62" mass="6988">MSIQDNTYGNATRKFDKFYVCFGALKQGFKAGCRTVIGVDGCHLEGPMKCKRVCPMKCRHKL</sequence>
<evidence type="ECO:0000313" key="1">
    <source>
        <dbReference type="EMBL" id="KAL0454909.1"/>
    </source>
</evidence>
<dbReference type="AlphaFoldDB" id="A0AAW2XL84"/>
<name>A0AAW2XL84_9LAMI</name>
<reference evidence="1" key="1">
    <citation type="submission" date="2020-06" db="EMBL/GenBank/DDBJ databases">
        <authorList>
            <person name="Li T."/>
            <person name="Hu X."/>
            <person name="Zhang T."/>
            <person name="Song X."/>
            <person name="Zhang H."/>
            <person name="Dai N."/>
            <person name="Sheng W."/>
            <person name="Hou X."/>
            <person name="Wei L."/>
        </authorList>
    </citation>
    <scope>NUCLEOTIDE SEQUENCE</scope>
    <source>
        <strain evidence="1">KEN1</strain>
        <tissue evidence="1">Leaf</tissue>
    </source>
</reference>
<reference evidence="1" key="2">
    <citation type="journal article" date="2024" name="Plant">
        <title>Genomic evolution and insights into agronomic trait innovations of Sesamum species.</title>
        <authorList>
            <person name="Miao H."/>
            <person name="Wang L."/>
            <person name="Qu L."/>
            <person name="Liu H."/>
            <person name="Sun Y."/>
            <person name="Le M."/>
            <person name="Wang Q."/>
            <person name="Wei S."/>
            <person name="Zheng Y."/>
            <person name="Lin W."/>
            <person name="Duan Y."/>
            <person name="Cao H."/>
            <person name="Xiong S."/>
            <person name="Wang X."/>
            <person name="Wei L."/>
            <person name="Li C."/>
            <person name="Ma Q."/>
            <person name="Ju M."/>
            <person name="Zhao R."/>
            <person name="Li G."/>
            <person name="Mu C."/>
            <person name="Tian Q."/>
            <person name="Mei H."/>
            <person name="Zhang T."/>
            <person name="Gao T."/>
            <person name="Zhang H."/>
        </authorList>
    </citation>
    <scope>NUCLEOTIDE SEQUENCE</scope>
    <source>
        <strain evidence="1">KEN1</strain>
    </source>
</reference>
<organism evidence="1">
    <name type="scientific">Sesamum latifolium</name>
    <dbReference type="NCBI Taxonomy" id="2727402"/>
    <lineage>
        <taxon>Eukaryota</taxon>
        <taxon>Viridiplantae</taxon>
        <taxon>Streptophyta</taxon>
        <taxon>Embryophyta</taxon>
        <taxon>Tracheophyta</taxon>
        <taxon>Spermatophyta</taxon>
        <taxon>Magnoliopsida</taxon>
        <taxon>eudicotyledons</taxon>
        <taxon>Gunneridae</taxon>
        <taxon>Pentapetalae</taxon>
        <taxon>asterids</taxon>
        <taxon>lamiids</taxon>
        <taxon>Lamiales</taxon>
        <taxon>Pedaliaceae</taxon>
        <taxon>Sesamum</taxon>
    </lineage>
</organism>
<protein>
    <submittedName>
        <fullName evidence="1">Uncharacterized protein</fullName>
    </submittedName>
</protein>
<feature type="non-terminal residue" evidence="1">
    <location>
        <position position="62"/>
    </location>
</feature>
<comment type="caution">
    <text evidence="1">The sequence shown here is derived from an EMBL/GenBank/DDBJ whole genome shotgun (WGS) entry which is preliminary data.</text>
</comment>
<dbReference type="EMBL" id="JACGWN010000003">
    <property type="protein sequence ID" value="KAL0454909.1"/>
    <property type="molecule type" value="Genomic_DNA"/>
</dbReference>